<gene>
    <name evidence="3" type="ORF">NQ314_011542</name>
</gene>
<evidence type="ECO:0000259" key="2">
    <source>
        <dbReference type="Pfam" id="PF14529"/>
    </source>
</evidence>
<dbReference type="InterPro" id="IPR052560">
    <property type="entry name" value="RdDP_mobile_element"/>
</dbReference>
<keyword evidence="4" id="KW-1185">Reference proteome</keyword>
<evidence type="ECO:0000256" key="1">
    <source>
        <dbReference type="SAM" id="Coils"/>
    </source>
</evidence>
<reference evidence="3" key="1">
    <citation type="journal article" date="2023" name="Insect Mol. Biol.">
        <title>Genome sequencing provides insights into the evolution of gene families encoding plant cell wall-degrading enzymes in longhorned beetles.</title>
        <authorList>
            <person name="Shin N.R."/>
            <person name="Okamura Y."/>
            <person name="Kirsch R."/>
            <person name="Pauchet Y."/>
        </authorList>
    </citation>
    <scope>NUCLEOTIDE SEQUENCE</scope>
    <source>
        <strain evidence="3">RBIC_L_NR</strain>
    </source>
</reference>
<dbReference type="Gene3D" id="3.60.10.10">
    <property type="entry name" value="Endonuclease/exonuclease/phosphatase"/>
    <property type="match status" value="1"/>
</dbReference>
<evidence type="ECO:0000313" key="3">
    <source>
        <dbReference type="EMBL" id="KAJ8938280.1"/>
    </source>
</evidence>
<name>A0AAV8XH56_9CUCU</name>
<comment type="caution">
    <text evidence="3">The sequence shown here is derived from an EMBL/GenBank/DDBJ whole genome shotgun (WGS) entry which is preliminary data.</text>
</comment>
<protein>
    <recommendedName>
        <fullName evidence="2">Endonuclease/exonuclease/phosphatase domain-containing protein</fullName>
    </recommendedName>
</protein>
<dbReference type="Proteomes" id="UP001162156">
    <property type="component" value="Unassembled WGS sequence"/>
</dbReference>
<evidence type="ECO:0000313" key="4">
    <source>
        <dbReference type="Proteomes" id="UP001162156"/>
    </source>
</evidence>
<dbReference type="InterPro" id="IPR036691">
    <property type="entry name" value="Endo/exonu/phosph_ase_sf"/>
</dbReference>
<accession>A0AAV8XH56</accession>
<dbReference type="Pfam" id="PF14529">
    <property type="entry name" value="Exo_endo_phos_2"/>
    <property type="match status" value="1"/>
</dbReference>
<proteinExistence type="predicted"/>
<dbReference type="GO" id="GO:0003824">
    <property type="term" value="F:catalytic activity"/>
    <property type="evidence" value="ECO:0007669"/>
    <property type="project" value="InterPro"/>
</dbReference>
<organism evidence="3 4">
    <name type="scientific">Rhamnusium bicolor</name>
    <dbReference type="NCBI Taxonomy" id="1586634"/>
    <lineage>
        <taxon>Eukaryota</taxon>
        <taxon>Metazoa</taxon>
        <taxon>Ecdysozoa</taxon>
        <taxon>Arthropoda</taxon>
        <taxon>Hexapoda</taxon>
        <taxon>Insecta</taxon>
        <taxon>Pterygota</taxon>
        <taxon>Neoptera</taxon>
        <taxon>Endopterygota</taxon>
        <taxon>Coleoptera</taxon>
        <taxon>Polyphaga</taxon>
        <taxon>Cucujiformia</taxon>
        <taxon>Chrysomeloidea</taxon>
        <taxon>Cerambycidae</taxon>
        <taxon>Lepturinae</taxon>
        <taxon>Rhagiini</taxon>
        <taxon>Rhamnusium</taxon>
    </lineage>
</organism>
<keyword evidence="1" id="KW-0175">Coiled coil</keyword>
<feature type="coiled-coil region" evidence="1">
    <location>
        <begin position="519"/>
        <end position="580"/>
    </location>
</feature>
<dbReference type="SUPFAM" id="SSF56219">
    <property type="entry name" value="DNase I-like"/>
    <property type="match status" value="1"/>
</dbReference>
<sequence length="1213" mass="139908">MKERGRSERERKDRNERIEGRAVVVGEEGWKTPPSTRRGERALIGVRVIRDGKILIVPKDREQGGKIRECLGKIEKVEVRERKVTEPMLIVSGVERGMADEELLGKLIRGTDILGDRKVEDFKIVKRVTCRNPWKENVVLRVGLELFKLLVKRGKVEIDCERHFVEEYLGLAMCYRCCRFGHVMKFCKEKDVCHKCAGGHDGRDCNKSERKCVNCWRMFGVAAGHSARDTDCSAMLKILERSRQNIGYNARTVKISKLLFFQEPYQNFSGALGFDCYRMNGQSKVVTLVRQGLGKVWMRRECLSENVVVVELEKGGNERNVLLVNVYDEPPDARNTNSRFRDASGWLRNRRERVLVAGDFNGKNVAWGGVVTDERGEEIHDWVVMNAWNVVNGPADPPSFCSNRGESWVDLVLTKDVRVNDWSVDENEESLSDHRYVSYSMEVGRMERGARRWRYEVKGVDWERFERSMNEEWMGREPELRHLDAEESGALLQGVVEQVCRGVLRKRARVRRDERDWWNDELERERRDTRRARKRFQDARGNEREVFRMEYLEKRNGYKRKIKEAKLKEMEEELERMGDRVWDVCKRWVKGGKREVKGNLRRPDGTYTGSLEETYEELVGQYFPQDIAAGEGEGHGEMRREYGEDRVDEGEDFVVTMNELRGVIDGMSVGKAPGMDGIPNECMRHVLNGVGDSWRVIVEGCLREGVFPRVWKRAEVVWIPKKGGVMEGWFGRMDVEARQRGVHVQAYADDQVVVLSGRSVRALENEWRRVWNDCKEWARENKLGYNVAKTEAMFVPARGEIREPVIDMDGERMRMGSSVKYLGDLGSKFFALGRRKWGGSKRVLKTIYERVVCPMVLYGAEVWGERARDSRVCKQLRAIERPYLRAITKAYRTAPTAALSVLVGCVPLGVQARAKYESRLNGDMQVRRVNEGERPHPAMRGYVPVVDGEEERVVVWTDAAMNGEGRKVWGAGKHGVRRHGCVEGGYGRGWKEGGDVRVVLVITDSEQVFKQIGKFHNTWWVINKIQGEISGGLERGIKIGVKWSSRANDGIRAVDRECRRLLRGGEGEIGERMEGVSKGYVRKWRREWEMNEWQRLWDGGVTGRWLYEMWMRVNVNGCDTSWELTQVVTGHGDFKAYLRRFGLNEDGVDVMCECGLEREDARHAVLRCSLARRVRARDLLSDVLGHYPPRLGEVGRERWSDVLEWARELVGEG</sequence>
<dbReference type="AlphaFoldDB" id="A0AAV8XH56"/>
<dbReference type="InterPro" id="IPR005135">
    <property type="entry name" value="Endo/exonuclease/phosphatase"/>
</dbReference>
<feature type="domain" description="Endonuclease/exonuclease/phosphatase" evidence="2">
    <location>
        <begin position="322"/>
        <end position="437"/>
    </location>
</feature>
<dbReference type="PANTHER" id="PTHR36688:SF2">
    <property type="entry name" value="ENDONUCLEASE_EXONUCLEASE_PHOSPHATASE DOMAIN-CONTAINING PROTEIN"/>
    <property type="match status" value="1"/>
</dbReference>
<dbReference type="PANTHER" id="PTHR36688">
    <property type="entry name" value="ENDO/EXONUCLEASE/PHOSPHATASE DOMAIN-CONTAINING PROTEIN"/>
    <property type="match status" value="1"/>
</dbReference>
<dbReference type="EMBL" id="JANEYF010003207">
    <property type="protein sequence ID" value="KAJ8938280.1"/>
    <property type="molecule type" value="Genomic_DNA"/>
</dbReference>